<proteinExistence type="predicted"/>
<gene>
    <name evidence="7" type="primary">LOC106517422</name>
</gene>
<dbReference type="PRINTS" id="PR01407">
    <property type="entry name" value="BUTYPHLNCDUF"/>
</dbReference>
<dbReference type="GO" id="GO:0008270">
    <property type="term" value="F:zinc ion binding"/>
    <property type="evidence" value="ECO:0007669"/>
    <property type="project" value="UniProtKB-KW"/>
</dbReference>
<accession>A0A2I4B7J0</accession>
<dbReference type="InterPro" id="IPR043136">
    <property type="entry name" value="B30.2/SPRY_sf"/>
</dbReference>
<dbReference type="SUPFAM" id="SSF49899">
    <property type="entry name" value="Concanavalin A-like lectins/glucanases"/>
    <property type="match status" value="1"/>
</dbReference>
<dbReference type="Pfam" id="PF00622">
    <property type="entry name" value="SPRY"/>
    <property type="match status" value="1"/>
</dbReference>
<keyword evidence="3" id="KW-0862">Zinc</keyword>
<dbReference type="KEGG" id="alim:106517422"/>
<reference evidence="7" key="1">
    <citation type="submission" date="2025-08" db="UniProtKB">
        <authorList>
            <consortium name="RefSeq"/>
        </authorList>
    </citation>
    <scope>IDENTIFICATION</scope>
    <source>
        <strain evidence="7">Quisiro</strain>
        <tissue evidence="7">Liver</tissue>
    </source>
</reference>
<dbReference type="PANTHER" id="PTHR25465:SF80">
    <property type="entry name" value="TRIPARTITE MOTIF-CONTAINING PROTEIN 16-LIKE"/>
    <property type="match status" value="1"/>
</dbReference>
<evidence type="ECO:0000256" key="4">
    <source>
        <dbReference type="SAM" id="MobiDB-lite"/>
    </source>
</evidence>
<dbReference type="PROSITE" id="PS50188">
    <property type="entry name" value="B302_SPRY"/>
    <property type="match status" value="1"/>
</dbReference>
<dbReference type="Gene3D" id="2.60.120.920">
    <property type="match status" value="1"/>
</dbReference>
<dbReference type="InterPro" id="IPR003879">
    <property type="entry name" value="Butyrophylin_SPRY"/>
</dbReference>
<evidence type="ECO:0000313" key="6">
    <source>
        <dbReference type="Proteomes" id="UP000192220"/>
    </source>
</evidence>
<dbReference type="InterPro" id="IPR001870">
    <property type="entry name" value="B30.2/SPRY"/>
</dbReference>
<evidence type="ECO:0000313" key="7">
    <source>
        <dbReference type="RefSeq" id="XP_013863710.1"/>
    </source>
</evidence>
<dbReference type="InterPro" id="IPR003877">
    <property type="entry name" value="SPRY_dom"/>
</dbReference>
<dbReference type="GeneID" id="106517422"/>
<name>A0A2I4B7J0_AUSLI</name>
<evidence type="ECO:0000259" key="5">
    <source>
        <dbReference type="PROSITE" id="PS50188"/>
    </source>
</evidence>
<dbReference type="InParanoid" id="A0A2I4B7J0"/>
<dbReference type="Proteomes" id="UP000192220">
    <property type="component" value="Unplaced"/>
</dbReference>
<protein>
    <submittedName>
        <fullName evidence="7">Stonustoxin subunit beta</fullName>
    </submittedName>
</protein>
<dbReference type="Pfam" id="PF13765">
    <property type="entry name" value="PRY"/>
    <property type="match status" value="1"/>
</dbReference>
<keyword evidence="6" id="KW-1185">Reference proteome</keyword>
<feature type="region of interest" description="Disordered" evidence="4">
    <location>
        <begin position="1"/>
        <end position="28"/>
    </location>
</feature>
<dbReference type="InterPro" id="IPR013320">
    <property type="entry name" value="ConA-like_dom_sf"/>
</dbReference>
<feature type="compositionally biased region" description="Basic and acidic residues" evidence="4">
    <location>
        <begin position="12"/>
        <end position="26"/>
    </location>
</feature>
<dbReference type="InterPro" id="IPR006574">
    <property type="entry name" value="PRY"/>
</dbReference>
<keyword evidence="1" id="KW-0479">Metal-binding</keyword>
<organism evidence="6 7">
    <name type="scientific">Austrofundulus limnaeus</name>
    <name type="common">Annual killifish</name>
    <dbReference type="NCBI Taxonomy" id="52670"/>
    <lineage>
        <taxon>Eukaryota</taxon>
        <taxon>Metazoa</taxon>
        <taxon>Chordata</taxon>
        <taxon>Craniata</taxon>
        <taxon>Vertebrata</taxon>
        <taxon>Euteleostomi</taxon>
        <taxon>Actinopterygii</taxon>
        <taxon>Neopterygii</taxon>
        <taxon>Teleostei</taxon>
        <taxon>Neoteleostei</taxon>
        <taxon>Acanthomorphata</taxon>
        <taxon>Ovalentaria</taxon>
        <taxon>Atherinomorphae</taxon>
        <taxon>Cyprinodontiformes</taxon>
        <taxon>Rivulidae</taxon>
        <taxon>Austrofundulus</taxon>
    </lineage>
</organism>
<evidence type="ECO:0000256" key="2">
    <source>
        <dbReference type="ARBA" id="ARBA00022771"/>
    </source>
</evidence>
<sequence>MPTTSRIISEARMSDKAKKSKPESAEKIPIYEPNIPEPKCRADLIKHWITLSLDDRTANKLLWITEGGAKVARKTDDVTCPVLDRPERYEYAPQVLCKEGILGFRGYWEVEFSGWVVVGVAYERAGRRNSEGPCGFGENEESWGFGWSGSCYHAWHKGQSTEIKGIPECSVIGVYVDQPAGLLNFYAVEEIKEEEEGICRKEVELVLQFKSSLKEKMIPGFWVGTQSHCLILKNEE</sequence>
<dbReference type="RefSeq" id="XP_013863710.1">
    <property type="nucleotide sequence ID" value="XM_014008256.1"/>
</dbReference>
<dbReference type="OrthoDB" id="8908842at2759"/>
<feature type="domain" description="B30.2/SPRY" evidence="5">
    <location>
        <begin position="31"/>
        <end position="236"/>
    </location>
</feature>
<dbReference type="AlphaFoldDB" id="A0A2I4B7J0"/>
<dbReference type="PANTHER" id="PTHR25465">
    <property type="entry name" value="B-BOX DOMAIN CONTAINING"/>
    <property type="match status" value="1"/>
</dbReference>
<keyword evidence="2" id="KW-0863">Zinc-finger</keyword>
<dbReference type="InterPro" id="IPR051051">
    <property type="entry name" value="E3_ubiq-ligase_TRIM/RNF"/>
</dbReference>
<evidence type="ECO:0000256" key="3">
    <source>
        <dbReference type="ARBA" id="ARBA00022833"/>
    </source>
</evidence>
<evidence type="ECO:0000256" key="1">
    <source>
        <dbReference type="ARBA" id="ARBA00022723"/>
    </source>
</evidence>
<dbReference type="GO" id="GO:0005737">
    <property type="term" value="C:cytoplasm"/>
    <property type="evidence" value="ECO:0007669"/>
    <property type="project" value="UniProtKB-ARBA"/>
</dbReference>